<accession>A0ABX8W592</accession>
<dbReference type="EMBL" id="CP048268">
    <property type="protein sequence ID" value="QYN52911.1"/>
    <property type="molecule type" value="Genomic_DNA"/>
</dbReference>
<evidence type="ECO:0008006" key="3">
    <source>
        <dbReference type="Google" id="ProtNLM"/>
    </source>
</evidence>
<keyword evidence="2" id="KW-1185">Reference proteome</keyword>
<evidence type="ECO:0000313" key="2">
    <source>
        <dbReference type="Proteomes" id="UP000826550"/>
    </source>
</evidence>
<dbReference type="RefSeq" id="WP_220219739.1">
    <property type="nucleotide sequence ID" value="NZ_CP048268.1"/>
</dbReference>
<sequence>MKRKSLLMSFLVIFGVLLSLNVFGRNVQAKYWKEYYFKPREVRVIKPVKIYKMKIAYPLYKTHAVASKILRKGQKVHIRDVASYEWLVTHKGWANGYFKAHGKYFWQCPKAKGWYKLVR</sequence>
<name>A0ABX8W592_9LACO</name>
<gene>
    <name evidence="1" type="ORF">GYM71_05540</name>
</gene>
<protein>
    <recommendedName>
        <fullName evidence="3">SH3 domain-containing protein</fullName>
    </recommendedName>
</protein>
<reference evidence="1 2" key="1">
    <citation type="submission" date="2020-01" db="EMBL/GenBank/DDBJ databases">
        <title>Vast differences in strain-level diversity in the gut microbiota of two closely related honey bee species.</title>
        <authorList>
            <person name="Ellegaard K.M."/>
            <person name="Suenami S."/>
            <person name="Miyazaki R."/>
            <person name="Engel P."/>
        </authorList>
    </citation>
    <scope>NUCLEOTIDE SEQUENCE [LARGE SCALE GENOMIC DNA]</scope>
    <source>
        <strain evidence="1 2">ESL0416</strain>
    </source>
</reference>
<organism evidence="1 2">
    <name type="scientific">Lactobacillus panisapium</name>
    <dbReference type="NCBI Taxonomy" id="2012495"/>
    <lineage>
        <taxon>Bacteria</taxon>
        <taxon>Bacillati</taxon>
        <taxon>Bacillota</taxon>
        <taxon>Bacilli</taxon>
        <taxon>Lactobacillales</taxon>
        <taxon>Lactobacillaceae</taxon>
        <taxon>Lactobacillus</taxon>
    </lineage>
</organism>
<evidence type="ECO:0000313" key="1">
    <source>
        <dbReference type="EMBL" id="QYN52911.1"/>
    </source>
</evidence>
<dbReference type="Proteomes" id="UP000826550">
    <property type="component" value="Chromosome"/>
</dbReference>
<proteinExistence type="predicted"/>